<reference evidence="2 3" key="1">
    <citation type="submission" date="2016-01" db="EMBL/GenBank/DDBJ databases">
        <title>Characterization of the Clostridium difficile lineages that are prevalent in Hong Kong and China.</title>
        <authorList>
            <person name="Kwok J.S.-L."/>
            <person name="Lam W.-Y."/>
            <person name="Ip M."/>
            <person name="Chan T.-F."/>
            <person name="Hawkey P.M."/>
            <person name="Tsui S.K.-W."/>
        </authorList>
    </citation>
    <scope>NUCLEOTIDE SEQUENCE [LARGE SCALE GENOMIC DNA]</scope>
    <source>
        <strain evidence="2 3">300064</strain>
    </source>
</reference>
<dbReference type="InterPro" id="IPR026369">
    <property type="entry name" value="CxxC_20_CxxC"/>
</dbReference>
<evidence type="ECO:0000313" key="3">
    <source>
        <dbReference type="Proteomes" id="UP000238081"/>
    </source>
</evidence>
<accession>A0A0A6SAS7</accession>
<gene>
    <name evidence="2" type="ORF">AWN73_00680</name>
</gene>
<feature type="transmembrane region" description="Helical" evidence="1">
    <location>
        <begin position="71"/>
        <end position="95"/>
    </location>
</feature>
<dbReference type="EMBL" id="LRDH01000001">
    <property type="protein sequence ID" value="PPV17955.1"/>
    <property type="molecule type" value="Genomic_DNA"/>
</dbReference>
<comment type="caution">
    <text evidence="2">The sequence shown here is derived from an EMBL/GenBank/DDBJ whole genome shotgun (WGS) entry which is preliminary data.</text>
</comment>
<keyword evidence="1" id="KW-0812">Transmembrane</keyword>
<proteinExistence type="predicted"/>
<evidence type="ECO:0000256" key="1">
    <source>
        <dbReference type="SAM" id="Phobius"/>
    </source>
</evidence>
<dbReference type="Proteomes" id="UP000238081">
    <property type="component" value="Unassembled WGS sequence"/>
</dbReference>
<keyword evidence="1" id="KW-1133">Transmembrane helix</keyword>
<evidence type="ECO:0000313" key="2">
    <source>
        <dbReference type="EMBL" id="PPV17955.1"/>
    </source>
</evidence>
<protein>
    <recommendedName>
        <fullName evidence="4">Cxxc_20_cxxc protein</fullName>
    </recommendedName>
</protein>
<dbReference type="NCBIfam" id="TIGR04104">
    <property type="entry name" value="cxxc_20_cxxc"/>
    <property type="match status" value="1"/>
</dbReference>
<organism evidence="2 3">
    <name type="scientific">Clostridium butyricum</name>
    <dbReference type="NCBI Taxonomy" id="1492"/>
    <lineage>
        <taxon>Bacteria</taxon>
        <taxon>Bacillati</taxon>
        <taxon>Bacillota</taxon>
        <taxon>Clostridia</taxon>
        <taxon>Eubacteriales</taxon>
        <taxon>Clostridiaceae</taxon>
        <taxon>Clostridium</taxon>
    </lineage>
</organism>
<sequence length="101" mass="11926">MKYCPNCGTKFLYKERLKAWNKQCNEIHCSSCSAEYKRNNRLANGLSMFMAYFISSIIVDEINLEIELFVIKVILVFIIIVIVYLVILSLFNLFIKYERVK</sequence>
<name>A0A0A6SAS7_CLOBU</name>
<evidence type="ECO:0008006" key="4">
    <source>
        <dbReference type="Google" id="ProtNLM"/>
    </source>
</evidence>
<feature type="transmembrane region" description="Helical" evidence="1">
    <location>
        <begin position="42"/>
        <end position="59"/>
    </location>
</feature>
<dbReference type="AlphaFoldDB" id="A0A0A6SAS7"/>
<keyword evidence="1" id="KW-0472">Membrane</keyword>
<dbReference type="RefSeq" id="WP_043661740.1">
    <property type="nucleotide sequence ID" value="NZ_JSEG01000001.1"/>
</dbReference>